<comment type="caution">
    <text evidence="7">The sequence shown here is derived from an EMBL/GenBank/DDBJ whole genome shotgun (WGS) entry which is preliminary data.</text>
</comment>
<keyword evidence="2 6" id="KW-0812">Transmembrane</keyword>
<comment type="subcellular location">
    <subcellularLocation>
        <location evidence="1">Membrane</location>
        <topology evidence="1">Single-pass membrane protein</topology>
    </subcellularLocation>
</comment>
<feature type="region of interest" description="Disordered" evidence="5">
    <location>
        <begin position="374"/>
        <end position="394"/>
    </location>
</feature>
<feature type="transmembrane region" description="Helical" evidence="6">
    <location>
        <begin position="184"/>
        <end position="207"/>
    </location>
</feature>
<feature type="compositionally biased region" description="Basic and acidic residues" evidence="5">
    <location>
        <begin position="47"/>
        <end position="56"/>
    </location>
</feature>
<feature type="region of interest" description="Disordered" evidence="5">
    <location>
        <begin position="410"/>
        <end position="491"/>
    </location>
</feature>
<evidence type="ECO:0000313" key="7">
    <source>
        <dbReference type="EMBL" id="KAK8051082.1"/>
    </source>
</evidence>
<feature type="compositionally biased region" description="Low complexity" evidence="5">
    <location>
        <begin position="118"/>
        <end position="175"/>
    </location>
</feature>
<evidence type="ECO:0000256" key="3">
    <source>
        <dbReference type="ARBA" id="ARBA00022989"/>
    </source>
</evidence>
<dbReference type="Proteomes" id="UP001444661">
    <property type="component" value="Unassembled WGS sequence"/>
</dbReference>
<feature type="region of interest" description="Disordered" evidence="5">
    <location>
        <begin position="212"/>
        <end position="268"/>
    </location>
</feature>
<dbReference type="InterPro" id="IPR051694">
    <property type="entry name" value="Immunoregulatory_rcpt-like"/>
</dbReference>
<feature type="region of interest" description="Disordered" evidence="5">
    <location>
        <begin position="118"/>
        <end position="179"/>
    </location>
</feature>
<accession>A0ABR1TX54</accession>
<feature type="compositionally biased region" description="Low complexity" evidence="5">
    <location>
        <begin position="455"/>
        <end position="470"/>
    </location>
</feature>
<reference evidence="7 8" key="1">
    <citation type="submission" date="2023-01" db="EMBL/GenBank/DDBJ databases">
        <title>Analysis of 21 Apiospora genomes using comparative genomics revels a genus with tremendous synthesis potential of carbohydrate active enzymes and secondary metabolites.</title>
        <authorList>
            <person name="Sorensen T."/>
        </authorList>
    </citation>
    <scope>NUCLEOTIDE SEQUENCE [LARGE SCALE GENOMIC DNA]</scope>
    <source>
        <strain evidence="7 8">CBS 33761</strain>
    </source>
</reference>
<keyword evidence="3 6" id="KW-1133">Transmembrane helix</keyword>
<dbReference type="PANTHER" id="PTHR15549">
    <property type="entry name" value="PAIRED IMMUNOGLOBULIN-LIKE TYPE 2 RECEPTOR"/>
    <property type="match status" value="1"/>
</dbReference>
<sequence length="491" mass="51444">MWLSRGRLGAPGDVLSRVTLRAGRGEQGDGVLSEQRQLHDRRLHGMRGPEQRAPDGTESLRLHLHGLERVLQEFVPGGVFQYGCGTASDLATSVQTGASGKPTLPLVQTSISLTQPASSLSRSSSAPSSSQSASSSSSTASSSPPATSSGTPTSSQSPANPASSTPAAPPTSNQSGPGYNRTGAIVGGTIGGLALLAALLALLFCCLRRRRNRRRGPGPDPATAPTSEYTSPVRSHGAAFAPLPTWQEEEEPQITPPARHNQPYHQYEHPPTAAAGNVARSAGGNGGGYGSTAPVSAVSPNTPVGGGDGRGGWPLAYGAAHVPGGGRGHTPIANEYLNNNSSSNNNYNNGSGGAGAVVTPLTPYHSNNPHAFSNDWTHQGFDKPMNQNNQRPSREIDDFSRDVSATMRHVQDSDTEPLTAGSSMHNYPIDGPGTGPGGEFNPNMLQPYQNRQLVPGSSGSMTSTSSYTPSRRGDRPLWQQTRRQSRNLMWL</sequence>
<keyword evidence="4 6" id="KW-0472">Membrane</keyword>
<feature type="compositionally biased region" description="Polar residues" evidence="5">
    <location>
        <begin position="224"/>
        <end position="233"/>
    </location>
</feature>
<organism evidence="7 8">
    <name type="scientific">Apiospora rasikravindrae</name>
    <dbReference type="NCBI Taxonomy" id="990691"/>
    <lineage>
        <taxon>Eukaryota</taxon>
        <taxon>Fungi</taxon>
        <taxon>Dikarya</taxon>
        <taxon>Ascomycota</taxon>
        <taxon>Pezizomycotina</taxon>
        <taxon>Sordariomycetes</taxon>
        <taxon>Xylariomycetidae</taxon>
        <taxon>Amphisphaeriales</taxon>
        <taxon>Apiosporaceae</taxon>
        <taxon>Apiospora</taxon>
    </lineage>
</organism>
<evidence type="ECO:0000256" key="4">
    <source>
        <dbReference type="ARBA" id="ARBA00023136"/>
    </source>
</evidence>
<proteinExistence type="predicted"/>
<dbReference type="PANTHER" id="PTHR15549:SF26">
    <property type="entry name" value="AXIAL BUDDING PATTERN PROTEIN 2-RELATED"/>
    <property type="match status" value="1"/>
</dbReference>
<evidence type="ECO:0000256" key="1">
    <source>
        <dbReference type="ARBA" id="ARBA00004167"/>
    </source>
</evidence>
<keyword evidence="8" id="KW-1185">Reference proteome</keyword>
<evidence type="ECO:0000256" key="5">
    <source>
        <dbReference type="SAM" id="MobiDB-lite"/>
    </source>
</evidence>
<evidence type="ECO:0000256" key="6">
    <source>
        <dbReference type="SAM" id="Phobius"/>
    </source>
</evidence>
<protein>
    <submittedName>
        <fullName evidence="7">Uncharacterized protein</fullName>
    </submittedName>
</protein>
<feature type="compositionally biased region" description="Polar residues" evidence="5">
    <location>
        <begin position="443"/>
        <end position="452"/>
    </location>
</feature>
<name>A0ABR1TX54_9PEZI</name>
<gene>
    <name evidence="7" type="ORF">PG993_002467</name>
</gene>
<feature type="region of interest" description="Disordered" evidence="5">
    <location>
        <begin position="24"/>
        <end position="56"/>
    </location>
</feature>
<evidence type="ECO:0000256" key="2">
    <source>
        <dbReference type="ARBA" id="ARBA00022692"/>
    </source>
</evidence>
<evidence type="ECO:0000313" key="8">
    <source>
        <dbReference type="Proteomes" id="UP001444661"/>
    </source>
</evidence>
<dbReference type="EMBL" id="JAQQWK010000002">
    <property type="protein sequence ID" value="KAK8051082.1"/>
    <property type="molecule type" value="Genomic_DNA"/>
</dbReference>